<dbReference type="PANTHER" id="PTHR48081:SF6">
    <property type="entry name" value="PEPTIDASE S9 PROLYL OLIGOPEPTIDASE CATALYTIC DOMAIN-CONTAINING PROTEIN"/>
    <property type="match status" value="1"/>
</dbReference>
<comment type="caution">
    <text evidence="3">The sequence shown here is derived from an EMBL/GenBank/DDBJ whole genome shotgun (WGS) entry which is preliminary data.</text>
</comment>
<protein>
    <recommendedName>
        <fullName evidence="2">BD-FAE-like domain-containing protein</fullName>
    </recommendedName>
</protein>
<dbReference type="Pfam" id="PF20434">
    <property type="entry name" value="BD-FAE"/>
    <property type="match status" value="1"/>
</dbReference>
<dbReference type="InterPro" id="IPR049492">
    <property type="entry name" value="BD-FAE-like_dom"/>
</dbReference>
<evidence type="ECO:0000313" key="4">
    <source>
        <dbReference type="Proteomes" id="UP000215596"/>
    </source>
</evidence>
<sequence>MMIPICYSISFVENGYNMVNVSYALVPDYKFPVPVLQMNQAINFLVNSSVKYNLNMENVVVMGSSAGSILTSQYGTIISNQEYANSLDIEPLLTTDDVKALVIEDALLAPNNLTFSEEILFGNYLGANILKVSEAVKQFNTLLHLNDNFPPSSITAANTDGFPEDMKTLSNELTSYQTDNDYFYLDKTHGEIAHGYLANIKTDRNAQKSFRRLVQFFDKYTKGSTAE</sequence>
<dbReference type="SUPFAM" id="SSF53474">
    <property type="entry name" value="alpha/beta-Hydrolases"/>
    <property type="match status" value="1"/>
</dbReference>
<accession>A0A268EN30</accession>
<proteinExistence type="predicted"/>
<reference evidence="3 4" key="1">
    <citation type="submission" date="2017-07" db="EMBL/GenBank/DDBJ databases">
        <title>Isolation and whole genome analysis of endospore-forming bacteria from heroin.</title>
        <authorList>
            <person name="Kalinowski J."/>
            <person name="Ahrens B."/>
            <person name="Al-Dilaimi A."/>
            <person name="Winkler A."/>
            <person name="Wibberg D."/>
            <person name="Schleenbecker U."/>
            <person name="Ruckert C."/>
            <person name="Wolfel R."/>
            <person name="Grass G."/>
        </authorList>
    </citation>
    <scope>NUCLEOTIDE SEQUENCE [LARGE SCALE GENOMIC DNA]</scope>
    <source>
        <strain evidence="3 4">7537-G1</strain>
    </source>
</reference>
<keyword evidence="1" id="KW-0378">Hydrolase</keyword>
<evidence type="ECO:0000313" key="3">
    <source>
        <dbReference type="EMBL" id="PAD74523.1"/>
    </source>
</evidence>
<evidence type="ECO:0000259" key="2">
    <source>
        <dbReference type="Pfam" id="PF20434"/>
    </source>
</evidence>
<dbReference type="InterPro" id="IPR029058">
    <property type="entry name" value="AB_hydrolase_fold"/>
</dbReference>
<dbReference type="AlphaFoldDB" id="A0A268EN30"/>
<dbReference type="OrthoDB" id="9815425at2"/>
<dbReference type="GO" id="GO:0016787">
    <property type="term" value="F:hydrolase activity"/>
    <property type="evidence" value="ECO:0007669"/>
    <property type="project" value="UniProtKB-KW"/>
</dbReference>
<dbReference type="PANTHER" id="PTHR48081">
    <property type="entry name" value="AB HYDROLASE SUPERFAMILY PROTEIN C4A8.06C"/>
    <property type="match status" value="1"/>
</dbReference>
<dbReference type="Gene3D" id="3.40.50.1820">
    <property type="entry name" value="alpha/beta hydrolase"/>
    <property type="match status" value="1"/>
</dbReference>
<feature type="domain" description="BD-FAE-like" evidence="2">
    <location>
        <begin position="10"/>
        <end position="160"/>
    </location>
</feature>
<evidence type="ECO:0000256" key="1">
    <source>
        <dbReference type="ARBA" id="ARBA00022801"/>
    </source>
</evidence>
<dbReference type="InterPro" id="IPR050300">
    <property type="entry name" value="GDXG_lipolytic_enzyme"/>
</dbReference>
<organism evidence="3 4">
    <name type="scientific">Paenibacillus campinasensis</name>
    <dbReference type="NCBI Taxonomy" id="66347"/>
    <lineage>
        <taxon>Bacteria</taxon>
        <taxon>Bacillati</taxon>
        <taxon>Bacillota</taxon>
        <taxon>Bacilli</taxon>
        <taxon>Bacillales</taxon>
        <taxon>Paenibacillaceae</taxon>
        <taxon>Paenibacillus</taxon>
    </lineage>
</organism>
<dbReference type="EMBL" id="NPBY01000054">
    <property type="protein sequence ID" value="PAD74523.1"/>
    <property type="molecule type" value="Genomic_DNA"/>
</dbReference>
<name>A0A268EN30_9BACL</name>
<dbReference type="Proteomes" id="UP000215596">
    <property type="component" value="Unassembled WGS sequence"/>
</dbReference>
<gene>
    <name evidence="3" type="ORF">CHH67_17360</name>
</gene>